<dbReference type="GO" id="GO:0008233">
    <property type="term" value="F:peptidase activity"/>
    <property type="evidence" value="ECO:0007669"/>
    <property type="project" value="UniProtKB-KW"/>
</dbReference>
<dbReference type="Proteomes" id="UP001482513">
    <property type="component" value="Unassembled WGS sequence"/>
</dbReference>
<protein>
    <recommendedName>
        <fullName evidence="14">Zinc metalloprotease</fullName>
    </recommendedName>
</protein>
<comment type="similarity">
    <text evidence="2 14">Belongs to the peptidase M50B family.</text>
</comment>
<feature type="transmembrane region" description="Helical" evidence="14">
    <location>
        <begin position="70"/>
        <end position="91"/>
    </location>
</feature>
<dbReference type="Pfam" id="PF02163">
    <property type="entry name" value="Peptidase_M50"/>
    <property type="match status" value="2"/>
</dbReference>
<reference evidence="17 18" key="1">
    <citation type="submission" date="2022-04" db="EMBL/GenBank/DDBJ databases">
        <title>Positive selection, recombination, and allopatry shape intraspecific diversity of widespread and dominant cyanobacteria.</title>
        <authorList>
            <person name="Wei J."/>
            <person name="Shu W."/>
            <person name="Hu C."/>
        </authorList>
    </citation>
    <scope>NUCLEOTIDE SEQUENCE [LARGE SCALE GENOMIC DNA]</scope>
    <source>
        <strain evidence="17 18">DQ-A4</strain>
    </source>
</reference>
<comment type="cofactor">
    <cofactor evidence="14">
        <name>Zn(2+)</name>
        <dbReference type="ChEBI" id="CHEBI:29105"/>
    </cofactor>
    <text evidence="14">Binds 1 zinc ion per subunit.</text>
</comment>
<evidence type="ECO:0000256" key="3">
    <source>
        <dbReference type="ARBA" id="ARBA00022475"/>
    </source>
</evidence>
<comment type="subcellular location">
    <subcellularLocation>
        <location evidence="1 14">Cell membrane</location>
        <topology evidence="1 14">Multi-pass membrane protein</topology>
    </subcellularLocation>
</comment>
<dbReference type="InterPro" id="IPR016483">
    <property type="entry name" value="UCP006404_Pept_M50_CBS"/>
</dbReference>
<evidence type="ECO:0000256" key="11">
    <source>
        <dbReference type="ARBA" id="ARBA00023049"/>
    </source>
</evidence>
<accession>A0ABV0K0L3</accession>
<evidence type="ECO:0000256" key="13">
    <source>
        <dbReference type="ARBA" id="ARBA00023136"/>
    </source>
</evidence>
<keyword evidence="3 14" id="KW-1003">Cell membrane</keyword>
<evidence type="ECO:0000256" key="15">
    <source>
        <dbReference type="PROSITE-ProRule" id="PRU00703"/>
    </source>
</evidence>
<keyword evidence="8 14" id="KW-0378">Hydrolase</keyword>
<evidence type="ECO:0000256" key="6">
    <source>
        <dbReference type="ARBA" id="ARBA00022723"/>
    </source>
</evidence>
<dbReference type="Pfam" id="PF00571">
    <property type="entry name" value="CBS"/>
    <property type="match status" value="1"/>
</dbReference>
<evidence type="ECO:0000256" key="2">
    <source>
        <dbReference type="ARBA" id="ARBA00007931"/>
    </source>
</evidence>
<dbReference type="InterPro" id="IPR046342">
    <property type="entry name" value="CBS_dom_sf"/>
</dbReference>
<dbReference type="PIRSF" id="PIRSF006404">
    <property type="entry name" value="UCP006404_Pept_M50_CBS"/>
    <property type="match status" value="1"/>
</dbReference>
<evidence type="ECO:0000313" key="17">
    <source>
        <dbReference type="EMBL" id="MEP0946316.1"/>
    </source>
</evidence>
<sequence>MQSNWRVGAILGIPLFVDSSWFIILLLVTVSYGLEPSWHSAWGNLAWAMGFGLALLLFASVLLHELGHSLAAKGQGIAVNSITLFLFGGIASIDKESKTPEDALKVAIAGPLVSFGLFLLLTGISQIPSLPTPVGVITGSVAQINLVLTLFNMIPGLPLDGGQVLKAVVWKVTDSRIKGIRWAARSGQLLGWLAITFGLVMALFYQAFSGFWIAAIGWFALRNAAAYNQVTNLQEAMLALTAADAMARDFKVVDAGMSLRQFADTYLLEENRPPAYFAASEGRYRGLVTVEDMRAIERSQWETLPLSHIAKPLLSIPSVREGTPLTEAIDQLEDLQLPRLTVLTPADAVAGTIDRGDVVRAIADRLGLRVSPAMIQRIKEEGQYPPGLQLSSIAKSVIEEARA</sequence>
<feature type="domain" description="CBS" evidence="16">
    <location>
        <begin position="310"/>
        <end position="368"/>
    </location>
</feature>
<keyword evidence="5 14" id="KW-0812">Transmembrane</keyword>
<evidence type="ECO:0000256" key="10">
    <source>
        <dbReference type="ARBA" id="ARBA00022989"/>
    </source>
</evidence>
<keyword evidence="7" id="KW-0677">Repeat</keyword>
<keyword evidence="6 14" id="KW-0479">Metal-binding</keyword>
<dbReference type="InterPro" id="IPR000644">
    <property type="entry name" value="CBS_dom"/>
</dbReference>
<dbReference type="PANTHER" id="PTHR39188:SF3">
    <property type="entry name" value="STAGE IV SPORULATION PROTEIN FB"/>
    <property type="match status" value="1"/>
</dbReference>
<feature type="transmembrane region" description="Helical" evidence="14">
    <location>
        <begin position="192"/>
        <end position="221"/>
    </location>
</feature>
<keyword evidence="4 14" id="KW-0645">Protease</keyword>
<keyword evidence="9 14" id="KW-0862">Zinc</keyword>
<evidence type="ECO:0000256" key="8">
    <source>
        <dbReference type="ARBA" id="ARBA00022801"/>
    </source>
</evidence>
<dbReference type="CDD" id="cd06164">
    <property type="entry name" value="S2P-M50_SpoIVFB_CBS"/>
    <property type="match status" value="1"/>
</dbReference>
<evidence type="ECO:0000256" key="1">
    <source>
        <dbReference type="ARBA" id="ARBA00004651"/>
    </source>
</evidence>
<dbReference type="PANTHER" id="PTHR39188">
    <property type="entry name" value="MEMBRANE-ASSOCIATED ZINC METALLOPROTEASE M50B"/>
    <property type="match status" value="1"/>
</dbReference>
<keyword evidence="12 15" id="KW-0129">CBS domain</keyword>
<dbReference type="GO" id="GO:0006508">
    <property type="term" value="P:proteolysis"/>
    <property type="evidence" value="ECO:0007669"/>
    <property type="project" value="UniProtKB-KW"/>
</dbReference>
<feature type="transmembrane region" description="Helical" evidence="14">
    <location>
        <begin position="134"/>
        <end position="154"/>
    </location>
</feature>
<gene>
    <name evidence="17" type="ORF">NC992_05480</name>
</gene>
<feature type="transmembrane region" description="Helical" evidence="14">
    <location>
        <begin position="45"/>
        <end position="63"/>
    </location>
</feature>
<dbReference type="PROSITE" id="PS51371">
    <property type="entry name" value="CBS"/>
    <property type="match status" value="1"/>
</dbReference>
<dbReference type="SUPFAM" id="SSF54631">
    <property type="entry name" value="CBS-domain pair"/>
    <property type="match status" value="1"/>
</dbReference>
<organism evidence="17 18">
    <name type="scientific">Leptolyngbya subtilissima DQ-A4</name>
    <dbReference type="NCBI Taxonomy" id="2933933"/>
    <lineage>
        <taxon>Bacteria</taxon>
        <taxon>Bacillati</taxon>
        <taxon>Cyanobacteriota</taxon>
        <taxon>Cyanophyceae</taxon>
        <taxon>Leptolyngbyales</taxon>
        <taxon>Leptolyngbyaceae</taxon>
        <taxon>Leptolyngbya group</taxon>
        <taxon>Leptolyngbya</taxon>
    </lineage>
</organism>
<keyword evidence="11 14" id="KW-0482">Metalloprotease</keyword>
<keyword evidence="10 14" id="KW-1133">Transmembrane helix</keyword>
<feature type="transmembrane region" description="Helical" evidence="14">
    <location>
        <begin position="103"/>
        <end position="122"/>
    </location>
</feature>
<evidence type="ECO:0000313" key="18">
    <source>
        <dbReference type="Proteomes" id="UP001482513"/>
    </source>
</evidence>
<dbReference type="InterPro" id="IPR008915">
    <property type="entry name" value="Peptidase_M50"/>
</dbReference>
<dbReference type="RefSeq" id="WP_190695677.1">
    <property type="nucleotide sequence ID" value="NZ_JAMPKX010000002.1"/>
</dbReference>
<evidence type="ECO:0000259" key="16">
    <source>
        <dbReference type="PROSITE" id="PS51371"/>
    </source>
</evidence>
<dbReference type="CDD" id="cd04639">
    <property type="entry name" value="CBS_pair_peptidase_M50"/>
    <property type="match status" value="1"/>
</dbReference>
<evidence type="ECO:0000256" key="7">
    <source>
        <dbReference type="ARBA" id="ARBA00022737"/>
    </source>
</evidence>
<evidence type="ECO:0000256" key="14">
    <source>
        <dbReference type="PIRNR" id="PIRNR006404"/>
    </source>
</evidence>
<evidence type="ECO:0000256" key="5">
    <source>
        <dbReference type="ARBA" id="ARBA00022692"/>
    </source>
</evidence>
<evidence type="ECO:0000256" key="4">
    <source>
        <dbReference type="ARBA" id="ARBA00022670"/>
    </source>
</evidence>
<keyword evidence="13 14" id="KW-0472">Membrane</keyword>
<proteinExistence type="inferred from homology"/>
<dbReference type="EMBL" id="JAMPKX010000002">
    <property type="protein sequence ID" value="MEP0946316.1"/>
    <property type="molecule type" value="Genomic_DNA"/>
</dbReference>
<keyword evidence="18" id="KW-1185">Reference proteome</keyword>
<evidence type="ECO:0000256" key="12">
    <source>
        <dbReference type="ARBA" id="ARBA00023122"/>
    </source>
</evidence>
<name>A0ABV0K0L3_9CYAN</name>
<comment type="caution">
    <text evidence="17">The sequence shown here is derived from an EMBL/GenBank/DDBJ whole genome shotgun (WGS) entry which is preliminary data.</text>
</comment>
<evidence type="ECO:0000256" key="9">
    <source>
        <dbReference type="ARBA" id="ARBA00022833"/>
    </source>
</evidence>
<dbReference type="Gene3D" id="3.10.580.10">
    <property type="entry name" value="CBS-domain"/>
    <property type="match status" value="1"/>
</dbReference>
<feature type="transmembrane region" description="Helical" evidence="14">
    <location>
        <begin position="7"/>
        <end position="33"/>
    </location>
</feature>